<dbReference type="PANTHER" id="PTHR13483:SF3">
    <property type="entry name" value="BOX C_D SNORNA PROTEIN 1"/>
    <property type="match status" value="1"/>
</dbReference>
<dbReference type="GO" id="GO:0070761">
    <property type="term" value="C:pre-snoRNP complex"/>
    <property type="evidence" value="ECO:0007669"/>
    <property type="project" value="TreeGrafter"/>
</dbReference>
<evidence type="ECO:0000256" key="5">
    <source>
        <dbReference type="ARBA" id="ARBA00049598"/>
    </source>
</evidence>
<proteinExistence type="inferred from homology"/>
<evidence type="ECO:0000313" key="10">
    <source>
        <dbReference type="Proteomes" id="UP001142055"/>
    </source>
</evidence>
<evidence type="ECO:0000256" key="2">
    <source>
        <dbReference type="ARBA" id="ARBA00022723"/>
    </source>
</evidence>
<dbReference type="GO" id="GO:0000463">
    <property type="term" value="P:maturation of LSU-rRNA from tricistronic rRNA transcript (SSU-rRNA, 5.8S rRNA, LSU-rRNA)"/>
    <property type="evidence" value="ECO:0007669"/>
    <property type="project" value="TreeGrafter"/>
</dbReference>
<sequence>MASINKNCFGLFGCDTTKSQLKEKDDEIEDGEIVDTLNDTKIDQNEQLQFDKLCSRYELEIARKESMKSKKICFICSVNVSKYTCPKCSIKTCSLNCCLRHKKDYDCDGIRDRLSFVPLRNFSDSNLKSDCKFLEETNEAVNNSNRFFRDKSTRDVTNWTQRFIIEAGKRKIRYRKMPQTFKRAKENKSLFAYKDKLIMWDIEFILPYCISTEQLSSHHVSYNSMIFKRSRISENKSLIEAINEFAFKQPAVNVNQHKQQDSSPTKEQLMAYLENENNIVALFKHDSGKFYYPLDLTKTLLDNFANKTIVEYPTIVVILRQYLSQYPIM</sequence>
<dbReference type="InterPro" id="IPR051639">
    <property type="entry name" value="BCD1"/>
</dbReference>
<evidence type="ECO:0000256" key="4">
    <source>
        <dbReference type="ARBA" id="ARBA00022833"/>
    </source>
</evidence>
<dbReference type="Pfam" id="PF25790">
    <property type="entry name" value="BCD1"/>
    <property type="match status" value="1"/>
</dbReference>
<dbReference type="Gene3D" id="3.30.60.190">
    <property type="match status" value="1"/>
</dbReference>
<dbReference type="GO" id="GO:0048254">
    <property type="term" value="P:snoRNA localization"/>
    <property type="evidence" value="ECO:0007669"/>
    <property type="project" value="TreeGrafter"/>
</dbReference>
<evidence type="ECO:0000256" key="1">
    <source>
        <dbReference type="ARBA" id="ARBA00022553"/>
    </source>
</evidence>
<dbReference type="GO" id="GO:0008270">
    <property type="term" value="F:zinc ion binding"/>
    <property type="evidence" value="ECO:0007669"/>
    <property type="project" value="UniProtKB-UniRule"/>
</dbReference>
<dbReference type="SUPFAM" id="SSF144232">
    <property type="entry name" value="HIT/MYND zinc finger-like"/>
    <property type="match status" value="1"/>
</dbReference>
<dbReference type="InterPro" id="IPR007529">
    <property type="entry name" value="Znf_HIT"/>
</dbReference>
<dbReference type="GO" id="GO:0000492">
    <property type="term" value="P:box C/D snoRNP assembly"/>
    <property type="evidence" value="ECO:0007669"/>
    <property type="project" value="TreeGrafter"/>
</dbReference>
<comment type="function">
    <text evidence="5">Required for box C/D snoRNAs accumulation involved in snoRNA processing, snoRNA transport to the nucleolus and ribosome biogenesis.</text>
</comment>
<name>A0A9Q0M881_BLOTA</name>
<comment type="caution">
    <text evidence="9">The sequence shown here is derived from an EMBL/GenBank/DDBJ whole genome shotgun (WGS) entry which is preliminary data.</text>
</comment>
<keyword evidence="3 7" id="KW-0863">Zinc-finger</keyword>
<dbReference type="GO" id="GO:0005634">
    <property type="term" value="C:nucleus"/>
    <property type="evidence" value="ECO:0007669"/>
    <property type="project" value="TreeGrafter"/>
</dbReference>
<dbReference type="InterPro" id="IPR057721">
    <property type="entry name" value="BCD1_alpha/beta"/>
</dbReference>
<comment type="similarity">
    <text evidence="6">Belongs to the BCD1 family.</text>
</comment>
<accession>A0A9Q0M881</accession>
<dbReference type="Pfam" id="PF04438">
    <property type="entry name" value="zf-HIT"/>
    <property type="match status" value="1"/>
</dbReference>
<feature type="domain" description="HIT-type" evidence="8">
    <location>
        <begin position="73"/>
        <end position="107"/>
    </location>
</feature>
<reference evidence="9" key="1">
    <citation type="submission" date="2022-12" db="EMBL/GenBank/DDBJ databases">
        <title>Genome assemblies of Blomia tropicalis.</title>
        <authorList>
            <person name="Cui Y."/>
        </authorList>
    </citation>
    <scope>NUCLEOTIDE SEQUENCE</scope>
    <source>
        <tissue evidence="9">Adult mites</tissue>
    </source>
</reference>
<dbReference type="Proteomes" id="UP001142055">
    <property type="component" value="Chromosome 1"/>
</dbReference>
<evidence type="ECO:0000313" key="9">
    <source>
        <dbReference type="EMBL" id="KAJ6221628.1"/>
    </source>
</evidence>
<keyword evidence="4" id="KW-0862">Zinc</keyword>
<organism evidence="9 10">
    <name type="scientific">Blomia tropicalis</name>
    <name type="common">Mite</name>
    <dbReference type="NCBI Taxonomy" id="40697"/>
    <lineage>
        <taxon>Eukaryota</taxon>
        <taxon>Metazoa</taxon>
        <taxon>Ecdysozoa</taxon>
        <taxon>Arthropoda</taxon>
        <taxon>Chelicerata</taxon>
        <taxon>Arachnida</taxon>
        <taxon>Acari</taxon>
        <taxon>Acariformes</taxon>
        <taxon>Sarcoptiformes</taxon>
        <taxon>Astigmata</taxon>
        <taxon>Glycyphagoidea</taxon>
        <taxon>Echimyopodidae</taxon>
        <taxon>Blomia</taxon>
    </lineage>
</organism>
<evidence type="ECO:0000256" key="6">
    <source>
        <dbReference type="ARBA" id="ARBA00049654"/>
    </source>
</evidence>
<keyword evidence="2" id="KW-0479">Metal-binding</keyword>
<dbReference type="AlphaFoldDB" id="A0A9Q0M881"/>
<protein>
    <recommendedName>
        <fullName evidence="8">HIT-type domain-containing protein</fullName>
    </recommendedName>
</protein>
<dbReference type="OMA" id="YWRVEWL"/>
<dbReference type="PROSITE" id="PS51083">
    <property type="entry name" value="ZF_HIT"/>
    <property type="match status" value="1"/>
</dbReference>
<dbReference type="OrthoDB" id="272357at2759"/>
<evidence type="ECO:0000256" key="3">
    <source>
        <dbReference type="ARBA" id="ARBA00022771"/>
    </source>
</evidence>
<dbReference type="PANTHER" id="PTHR13483">
    <property type="entry name" value="BOX C_D SNORNA PROTEIN 1-RELATED"/>
    <property type="match status" value="1"/>
</dbReference>
<keyword evidence="1" id="KW-0597">Phosphoprotein</keyword>
<gene>
    <name evidence="9" type="ORF">RDWZM_000173</name>
</gene>
<keyword evidence="10" id="KW-1185">Reference proteome</keyword>
<evidence type="ECO:0000256" key="7">
    <source>
        <dbReference type="PROSITE-ProRule" id="PRU00453"/>
    </source>
</evidence>
<dbReference type="CDD" id="cd23023">
    <property type="entry name" value="zf-HIT_BCD1"/>
    <property type="match status" value="1"/>
</dbReference>
<dbReference type="EMBL" id="JAPWDV010000001">
    <property type="protein sequence ID" value="KAJ6221628.1"/>
    <property type="molecule type" value="Genomic_DNA"/>
</dbReference>
<evidence type="ECO:0000259" key="8">
    <source>
        <dbReference type="PROSITE" id="PS51083"/>
    </source>
</evidence>